<evidence type="ECO:0000256" key="14">
    <source>
        <dbReference type="SAM" id="MobiDB-lite"/>
    </source>
</evidence>
<keyword evidence="7 12" id="KW-0346">Stress response</keyword>
<dbReference type="Gene3D" id="2.10.230.10">
    <property type="entry name" value="Heat shock protein DnaJ, cysteine-rich domain"/>
    <property type="match status" value="1"/>
</dbReference>
<comment type="similarity">
    <text evidence="10 12">Belongs to the DnaJ family.</text>
</comment>
<feature type="domain" description="J" evidence="15">
    <location>
        <begin position="5"/>
        <end position="70"/>
    </location>
</feature>
<evidence type="ECO:0000259" key="15">
    <source>
        <dbReference type="PROSITE" id="PS50076"/>
    </source>
</evidence>
<feature type="binding site" evidence="12">
    <location>
        <position position="167"/>
    </location>
    <ligand>
        <name>Zn(2+)</name>
        <dbReference type="ChEBI" id="CHEBI:29105"/>
        <label>2</label>
    </ligand>
</feature>
<evidence type="ECO:0000256" key="3">
    <source>
        <dbReference type="ARBA" id="ARBA00022723"/>
    </source>
</evidence>
<reference evidence="17 18" key="2">
    <citation type="submission" date="2008-10" db="EMBL/GenBank/DDBJ databases">
        <authorList>
            <person name="Fulton L."/>
            <person name="Clifton S."/>
            <person name="Fulton B."/>
            <person name="Xu J."/>
            <person name="Minx P."/>
            <person name="Pepin K.H."/>
            <person name="Johnson M."/>
            <person name="Bhonagiri V."/>
            <person name="Nash W.E."/>
            <person name="Mardis E.R."/>
            <person name="Wilson R.K."/>
        </authorList>
    </citation>
    <scope>NUCLEOTIDE SEQUENCE [LARGE SCALE GENOMIC DNA]</scope>
    <source>
        <strain evidence="17 18">ATCC 29098</strain>
    </source>
</reference>
<dbReference type="PROSITE" id="PS00636">
    <property type="entry name" value="DNAJ_1"/>
    <property type="match status" value="1"/>
</dbReference>
<dbReference type="InterPro" id="IPR012724">
    <property type="entry name" value="DnaJ"/>
</dbReference>
<dbReference type="eggNOG" id="COG0484">
    <property type="taxonomic scope" value="Bacteria"/>
</dbReference>
<dbReference type="SUPFAM" id="SSF57938">
    <property type="entry name" value="DnaJ/Hsp40 cysteine-rich domain"/>
    <property type="match status" value="1"/>
</dbReference>
<dbReference type="CDD" id="cd06257">
    <property type="entry name" value="DnaJ"/>
    <property type="match status" value="1"/>
</dbReference>
<comment type="domain">
    <text evidence="12">The J domain is necessary and sufficient to stimulate DnaK ATPase activity. Zinc center 1 plays an important role in the autonomous, DnaK-independent chaperone activity of DnaJ. Zinc center 2 is essential for interaction with DnaK and for DnaJ activity.</text>
</comment>
<dbReference type="OrthoDB" id="9779889at2"/>
<gene>
    <name evidence="12 17" type="primary">dnaJ</name>
    <name evidence="17" type="ORF">DESPIG_02498</name>
</gene>
<evidence type="ECO:0000313" key="18">
    <source>
        <dbReference type="Proteomes" id="UP000003676"/>
    </source>
</evidence>
<dbReference type="GO" id="GO:0005524">
    <property type="term" value="F:ATP binding"/>
    <property type="evidence" value="ECO:0007669"/>
    <property type="project" value="InterPro"/>
</dbReference>
<dbReference type="CDD" id="cd10747">
    <property type="entry name" value="DnaJ_C"/>
    <property type="match status" value="1"/>
</dbReference>
<keyword evidence="2 12" id="KW-0235">DNA replication</keyword>
<evidence type="ECO:0000313" key="17">
    <source>
        <dbReference type="EMBL" id="EEB32646.1"/>
    </source>
</evidence>
<dbReference type="SUPFAM" id="SSF49493">
    <property type="entry name" value="HSP40/DnaJ peptide-binding domain"/>
    <property type="match status" value="2"/>
</dbReference>
<dbReference type="GO" id="GO:0008270">
    <property type="term" value="F:zinc ion binding"/>
    <property type="evidence" value="ECO:0007669"/>
    <property type="project" value="UniProtKB-UniRule"/>
</dbReference>
<dbReference type="Pfam" id="PF00226">
    <property type="entry name" value="DnaJ"/>
    <property type="match status" value="1"/>
</dbReference>
<feature type="repeat" description="CXXCXGXG motif" evidence="12">
    <location>
        <begin position="200"/>
        <end position="207"/>
    </location>
</feature>
<protein>
    <recommendedName>
        <fullName evidence="11 12">Chaperone protein DnaJ</fullName>
    </recommendedName>
</protein>
<evidence type="ECO:0000256" key="8">
    <source>
        <dbReference type="ARBA" id="ARBA00023186"/>
    </source>
</evidence>
<dbReference type="NCBIfam" id="NF008035">
    <property type="entry name" value="PRK10767.1"/>
    <property type="match status" value="1"/>
</dbReference>
<feature type="binding site" evidence="12">
    <location>
        <position position="189"/>
    </location>
    <ligand>
        <name>Zn(2+)</name>
        <dbReference type="ChEBI" id="CHEBI:29105"/>
        <label>2</label>
    </ligand>
</feature>
<evidence type="ECO:0000256" key="4">
    <source>
        <dbReference type="ARBA" id="ARBA00022737"/>
    </source>
</evidence>
<dbReference type="NCBIfam" id="NF010894">
    <property type="entry name" value="PRK14301.1"/>
    <property type="match status" value="1"/>
</dbReference>
<comment type="subcellular location">
    <subcellularLocation>
        <location evidence="12">Cytoplasm</location>
    </subcellularLocation>
</comment>
<comment type="cofactor">
    <cofactor evidence="12">
        <name>Zn(2+)</name>
        <dbReference type="ChEBI" id="CHEBI:29105"/>
    </cofactor>
    <text evidence="12">Binds 2 Zn(2+) ions per monomer.</text>
</comment>
<dbReference type="PROSITE" id="PS50076">
    <property type="entry name" value="DNAJ_2"/>
    <property type="match status" value="1"/>
</dbReference>
<dbReference type="Pfam" id="PF01556">
    <property type="entry name" value="DnaJ_C"/>
    <property type="match status" value="1"/>
</dbReference>
<dbReference type="InterPro" id="IPR002939">
    <property type="entry name" value="DnaJ_C"/>
</dbReference>
<comment type="caution">
    <text evidence="17">The sequence shown here is derived from an EMBL/GenBank/DDBJ whole genome shotgun (WGS) entry which is preliminary data.</text>
</comment>
<dbReference type="Pfam" id="PF00684">
    <property type="entry name" value="DnaJ_CXXCXGXG"/>
    <property type="match status" value="1"/>
</dbReference>
<feature type="repeat" description="CXXCXGXG motif" evidence="12">
    <location>
        <begin position="164"/>
        <end position="171"/>
    </location>
</feature>
<dbReference type="GO" id="GO:0005737">
    <property type="term" value="C:cytoplasm"/>
    <property type="evidence" value="ECO:0007669"/>
    <property type="project" value="UniProtKB-SubCell"/>
</dbReference>
<dbReference type="FunFam" id="1.10.287.110:FF:000034">
    <property type="entry name" value="Chaperone protein DnaJ"/>
    <property type="match status" value="1"/>
</dbReference>
<dbReference type="InterPro" id="IPR018253">
    <property type="entry name" value="DnaJ_domain_CS"/>
</dbReference>
<reference evidence="17 18" key="1">
    <citation type="submission" date="2008-10" db="EMBL/GenBank/DDBJ databases">
        <title>Draft genome sequence of Desulvovibrio piger (ATCC 29098).</title>
        <authorList>
            <person name="Sudarsanam P."/>
            <person name="Ley R."/>
            <person name="Guruge J."/>
            <person name="Turnbaugh P.J."/>
            <person name="Mahowald M."/>
            <person name="Liep D."/>
            <person name="Gordon J."/>
        </authorList>
    </citation>
    <scope>NUCLEOTIDE SEQUENCE [LARGE SCALE GENOMIC DNA]</scope>
    <source>
        <strain evidence="17 18">ATCC 29098</strain>
    </source>
</reference>
<keyword evidence="5 12" id="KW-0863">Zinc-finger</keyword>
<name>B6WWM9_9BACT</name>
<feature type="repeat" description="CXXCXGXG motif" evidence="12">
    <location>
        <begin position="186"/>
        <end position="193"/>
    </location>
</feature>
<evidence type="ECO:0000256" key="1">
    <source>
        <dbReference type="ARBA" id="ARBA00022490"/>
    </source>
</evidence>
<dbReference type="CDD" id="cd10719">
    <property type="entry name" value="DnaJ_zf"/>
    <property type="match status" value="1"/>
</dbReference>
<keyword evidence="1 12" id="KW-0963">Cytoplasm</keyword>
<dbReference type="InterPro" id="IPR001623">
    <property type="entry name" value="DnaJ_domain"/>
</dbReference>
<feature type="binding site" evidence="12">
    <location>
        <position position="147"/>
    </location>
    <ligand>
        <name>Zn(2+)</name>
        <dbReference type="ChEBI" id="CHEBI:29105"/>
        <label>1</label>
    </ligand>
</feature>
<dbReference type="GO" id="GO:0031072">
    <property type="term" value="F:heat shock protein binding"/>
    <property type="evidence" value="ECO:0007669"/>
    <property type="project" value="InterPro"/>
</dbReference>
<evidence type="ECO:0000256" key="2">
    <source>
        <dbReference type="ARBA" id="ARBA00022705"/>
    </source>
</evidence>
<evidence type="ECO:0000256" key="9">
    <source>
        <dbReference type="ARBA" id="ARBA00053423"/>
    </source>
</evidence>
<feature type="binding site" evidence="12">
    <location>
        <position position="164"/>
    </location>
    <ligand>
        <name>Zn(2+)</name>
        <dbReference type="ChEBI" id="CHEBI:29105"/>
        <label>2</label>
    </ligand>
</feature>
<dbReference type="InterPro" id="IPR036410">
    <property type="entry name" value="HSP_DnaJ_Cys-rich_dom_sf"/>
</dbReference>
<keyword evidence="8 12" id="KW-0143">Chaperone</keyword>
<dbReference type="GO" id="GO:0042026">
    <property type="term" value="P:protein refolding"/>
    <property type="evidence" value="ECO:0007669"/>
    <property type="project" value="TreeGrafter"/>
</dbReference>
<dbReference type="Proteomes" id="UP000003676">
    <property type="component" value="Unassembled WGS sequence"/>
</dbReference>
<dbReference type="GO" id="GO:0006260">
    <property type="term" value="P:DNA replication"/>
    <property type="evidence" value="ECO:0007669"/>
    <property type="project" value="UniProtKB-KW"/>
</dbReference>
<dbReference type="SUPFAM" id="SSF46565">
    <property type="entry name" value="Chaperone J-domain"/>
    <property type="match status" value="1"/>
</dbReference>
<keyword evidence="4 12" id="KW-0677">Repeat</keyword>
<dbReference type="HOGENOM" id="CLU_017633_0_7_7"/>
<dbReference type="FunFam" id="2.60.260.20:FF:000005">
    <property type="entry name" value="Chaperone protein dnaJ 1, mitochondrial"/>
    <property type="match status" value="1"/>
</dbReference>
<dbReference type="PANTHER" id="PTHR43096">
    <property type="entry name" value="DNAJ HOMOLOG 1, MITOCHONDRIAL-RELATED"/>
    <property type="match status" value="1"/>
</dbReference>
<feature type="binding site" evidence="12">
    <location>
        <position position="150"/>
    </location>
    <ligand>
        <name>Zn(2+)</name>
        <dbReference type="ChEBI" id="CHEBI:29105"/>
        <label>1</label>
    </ligand>
</feature>
<dbReference type="InterPro" id="IPR001305">
    <property type="entry name" value="HSP_DnaJ_Cys-rich_dom"/>
</dbReference>
<dbReference type="GO" id="GO:0009408">
    <property type="term" value="P:response to heat"/>
    <property type="evidence" value="ECO:0007669"/>
    <property type="project" value="InterPro"/>
</dbReference>
<dbReference type="Gene3D" id="1.10.287.110">
    <property type="entry name" value="DnaJ domain"/>
    <property type="match status" value="1"/>
</dbReference>
<keyword evidence="6 12" id="KW-0862">Zinc</keyword>
<evidence type="ECO:0000256" key="7">
    <source>
        <dbReference type="ARBA" id="ARBA00023016"/>
    </source>
</evidence>
<dbReference type="InterPro" id="IPR036869">
    <property type="entry name" value="J_dom_sf"/>
</dbReference>
<dbReference type="GO" id="GO:0051082">
    <property type="term" value="F:unfolded protein binding"/>
    <property type="evidence" value="ECO:0007669"/>
    <property type="project" value="UniProtKB-UniRule"/>
</dbReference>
<dbReference type="AlphaFoldDB" id="B6WWM9"/>
<dbReference type="FunFam" id="2.10.230.10:FF:000002">
    <property type="entry name" value="Molecular chaperone DnaJ"/>
    <property type="match status" value="1"/>
</dbReference>
<dbReference type="SMART" id="SM00271">
    <property type="entry name" value="DnaJ"/>
    <property type="match status" value="1"/>
</dbReference>
<evidence type="ECO:0000256" key="6">
    <source>
        <dbReference type="ARBA" id="ARBA00022833"/>
    </source>
</evidence>
<feature type="zinc finger region" description="CR-type" evidence="13">
    <location>
        <begin position="134"/>
        <end position="212"/>
    </location>
</feature>
<feature type="domain" description="CR-type" evidence="16">
    <location>
        <begin position="134"/>
        <end position="212"/>
    </location>
</feature>
<dbReference type="HAMAP" id="MF_01152">
    <property type="entry name" value="DnaJ"/>
    <property type="match status" value="1"/>
</dbReference>
<feature type="region of interest" description="Disordered" evidence="14">
    <location>
        <begin position="371"/>
        <end position="394"/>
    </location>
</feature>
<comment type="subunit">
    <text evidence="12">Homodimer.</text>
</comment>
<evidence type="ECO:0000256" key="13">
    <source>
        <dbReference type="PROSITE-ProRule" id="PRU00546"/>
    </source>
</evidence>
<evidence type="ECO:0000256" key="12">
    <source>
        <dbReference type="HAMAP-Rule" id="MF_01152"/>
    </source>
</evidence>
<proteinExistence type="inferred from homology"/>
<evidence type="ECO:0000256" key="11">
    <source>
        <dbReference type="ARBA" id="ARBA00067609"/>
    </source>
</evidence>
<feature type="binding site" evidence="12">
    <location>
        <position position="186"/>
    </location>
    <ligand>
        <name>Zn(2+)</name>
        <dbReference type="ChEBI" id="CHEBI:29105"/>
        <label>2</label>
    </ligand>
</feature>
<evidence type="ECO:0000256" key="5">
    <source>
        <dbReference type="ARBA" id="ARBA00022771"/>
    </source>
</evidence>
<dbReference type="PRINTS" id="PR00625">
    <property type="entry name" value="JDOMAIN"/>
</dbReference>
<dbReference type="InterPro" id="IPR008971">
    <property type="entry name" value="HSP40/DnaJ_pept-bd"/>
</dbReference>
<feature type="binding site" evidence="12">
    <location>
        <position position="203"/>
    </location>
    <ligand>
        <name>Zn(2+)</name>
        <dbReference type="ChEBI" id="CHEBI:29105"/>
        <label>1</label>
    </ligand>
</feature>
<dbReference type="STRING" id="901.DESPIGER_2373"/>
<dbReference type="Gene3D" id="2.60.260.20">
    <property type="entry name" value="Urease metallochaperone UreE, N-terminal domain"/>
    <property type="match status" value="2"/>
</dbReference>
<dbReference type="PANTHER" id="PTHR43096:SF48">
    <property type="entry name" value="CHAPERONE PROTEIN DNAJ"/>
    <property type="match status" value="1"/>
</dbReference>
<comment type="function">
    <text evidence="9 12">Participates actively in the response to hyperosmotic and heat shock by preventing the aggregation of stress-denatured proteins and by disaggregating proteins, also in an autonomous, DnaK-independent fashion. Unfolded proteins bind initially to DnaJ; upon interaction with the DnaJ-bound protein, DnaK hydrolyzes its bound ATP, resulting in the formation of a stable complex. GrpE releases ADP from DnaK; ATP binding to DnaK triggers the release of the substrate protein, thus completing the reaction cycle. Several rounds of ATP-dependent interactions between DnaJ, DnaK and GrpE are required for fully efficient folding. Also involved, together with DnaK and GrpE, in the DNA replication of plasmids through activation of initiation proteins.</text>
</comment>
<dbReference type="PROSITE" id="PS51188">
    <property type="entry name" value="ZF_CR"/>
    <property type="match status" value="1"/>
</dbReference>
<dbReference type="EMBL" id="ABXU01000074">
    <property type="protein sequence ID" value="EEB32646.1"/>
    <property type="molecule type" value="Genomic_DNA"/>
</dbReference>
<dbReference type="RefSeq" id="WP_006008147.1">
    <property type="nucleotide sequence ID" value="NZ_DS996359.1"/>
</dbReference>
<evidence type="ECO:0000256" key="10">
    <source>
        <dbReference type="ARBA" id="ARBA00061004"/>
    </source>
</evidence>
<accession>B6WWM9</accession>
<feature type="binding site" evidence="12">
    <location>
        <position position="200"/>
    </location>
    <ligand>
        <name>Zn(2+)</name>
        <dbReference type="ChEBI" id="CHEBI:29105"/>
        <label>1</label>
    </ligand>
</feature>
<feature type="repeat" description="CXXCXGXG motif" evidence="12">
    <location>
        <begin position="147"/>
        <end position="154"/>
    </location>
</feature>
<evidence type="ECO:0000259" key="16">
    <source>
        <dbReference type="PROSITE" id="PS51188"/>
    </source>
</evidence>
<organism evidence="17 18">
    <name type="scientific">Desulfovibrio piger ATCC 29098</name>
    <dbReference type="NCBI Taxonomy" id="411464"/>
    <lineage>
        <taxon>Bacteria</taxon>
        <taxon>Pseudomonadati</taxon>
        <taxon>Thermodesulfobacteriota</taxon>
        <taxon>Desulfovibrionia</taxon>
        <taxon>Desulfovibrionales</taxon>
        <taxon>Desulfovibrionaceae</taxon>
        <taxon>Desulfovibrio</taxon>
    </lineage>
</organism>
<dbReference type="NCBIfam" id="TIGR02349">
    <property type="entry name" value="DnaJ_bact"/>
    <property type="match status" value="1"/>
</dbReference>
<sequence length="394" mass="42696">MAQRDYYEVLGVDRSASEDEIKKAYRKLAMRYHPDHNPGDAEAEQKFKEAAEAYDVLRDAEKRARYDRFGHAGVQGGMGGGGFTSNEDIFAHFSDIFGDLFGFASAGGARGPRPMQGADLRYNLKVTFEQAATGDEIPLTLPKHVTCPDCSGSGAAPGSQPETCPQCHGTGQVRHSQGFFQIAMPCSTCQGTGQVIKKPCPRCKGQGIVEERREIVVRVPAGVDTGTRLRVRGEGEPGEHGGPPGDLYVVLHVEPSKKYERQGQDLIYTCEISFVQAALGHRVDVPGLKGPLPLDIPKGIQSGTLLRLKGEGMPYPGRSNRGDLLVEVKVLTPTRISEKQAELLREFERLESESPLDKVKKLGKKLGKKNGAGLGRGCARGRIPSFPQSIDAKG</sequence>
<keyword evidence="3 12" id="KW-0479">Metal-binding</keyword>